<evidence type="ECO:0000256" key="1">
    <source>
        <dbReference type="ARBA" id="ARBA00007357"/>
    </source>
</evidence>
<dbReference type="PANTHER" id="PTHR11733:SF167">
    <property type="entry name" value="FI17812P1-RELATED"/>
    <property type="match status" value="1"/>
</dbReference>
<name>A0AAV4EY41_9GAST</name>
<dbReference type="InterPro" id="IPR024079">
    <property type="entry name" value="MetalloPept_cat_dom_sf"/>
</dbReference>
<dbReference type="EMBL" id="BMAT01011038">
    <property type="protein sequence ID" value="GFR65455.1"/>
    <property type="molecule type" value="Genomic_DNA"/>
</dbReference>
<accession>A0AAV4EY41</accession>
<reference evidence="3 4" key="1">
    <citation type="journal article" date="2021" name="Elife">
        <title>Chloroplast acquisition without the gene transfer in kleptoplastic sea slugs, Plakobranchus ocellatus.</title>
        <authorList>
            <person name="Maeda T."/>
            <person name="Takahashi S."/>
            <person name="Yoshida T."/>
            <person name="Shimamura S."/>
            <person name="Takaki Y."/>
            <person name="Nagai Y."/>
            <person name="Toyoda A."/>
            <person name="Suzuki Y."/>
            <person name="Arimoto A."/>
            <person name="Ishii H."/>
            <person name="Satoh N."/>
            <person name="Nishiyama T."/>
            <person name="Hasebe M."/>
            <person name="Maruyama T."/>
            <person name="Minagawa J."/>
            <person name="Obokata J."/>
            <person name="Shigenobu S."/>
        </authorList>
    </citation>
    <scope>NUCLEOTIDE SEQUENCE [LARGE SCALE GENOMIC DNA]</scope>
</reference>
<dbReference type="GO" id="GO:0016485">
    <property type="term" value="P:protein processing"/>
    <property type="evidence" value="ECO:0007669"/>
    <property type="project" value="TreeGrafter"/>
</dbReference>
<dbReference type="Gene3D" id="3.40.390.10">
    <property type="entry name" value="Collagenase (Catalytic Domain)"/>
    <property type="match status" value="1"/>
</dbReference>
<dbReference type="InterPro" id="IPR000718">
    <property type="entry name" value="Peptidase_M13"/>
</dbReference>
<dbReference type="InterPro" id="IPR018497">
    <property type="entry name" value="Peptidase_M13_C"/>
</dbReference>
<dbReference type="PANTHER" id="PTHR11733">
    <property type="entry name" value="ZINC METALLOPROTEASE FAMILY M13 NEPRILYSIN-RELATED"/>
    <property type="match status" value="1"/>
</dbReference>
<dbReference type="SUPFAM" id="SSF55486">
    <property type="entry name" value="Metalloproteases ('zincins'), catalytic domain"/>
    <property type="match status" value="1"/>
</dbReference>
<comment type="caution">
    <text evidence="3">The sequence shown here is derived from an EMBL/GenBank/DDBJ whole genome shotgun (WGS) entry which is preliminary data.</text>
</comment>
<dbReference type="Proteomes" id="UP000762676">
    <property type="component" value="Unassembled WGS sequence"/>
</dbReference>
<dbReference type="GO" id="GO:0005886">
    <property type="term" value="C:plasma membrane"/>
    <property type="evidence" value="ECO:0007669"/>
    <property type="project" value="TreeGrafter"/>
</dbReference>
<feature type="domain" description="Peptidase M13 C-terminal" evidence="2">
    <location>
        <begin position="2"/>
        <end position="114"/>
    </location>
</feature>
<gene>
    <name evidence="3" type="ORF">ElyMa_005531200</name>
</gene>
<dbReference type="AlphaFoldDB" id="A0AAV4EY41"/>
<organism evidence="3 4">
    <name type="scientific">Elysia marginata</name>
    <dbReference type="NCBI Taxonomy" id="1093978"/>
    <lineage>
        <taxon>Eukaryota</taxon>
        <taxon>Metazoa</taxon>
        <taxon>Spiralia</taxon>
        <taxon>Lophotrochozoa</taxon>
        <taxon>Mollusca</taxon>
        <taxon>Gastropoda</taxon>
        <taxon>Heterobranchia</taxon>
        <taxon>Euthyneura</taxon>
        <taxon>Panpulmonata</taxon>
        <taxon>Sacoglossa</taxon>
        <taxon>Placobranchoidea</taxon>
        <taxon>Plakobranchidae</taxon>
        <taxon>Elysia</taxon>
    </lineage>
</organism>
<evidence type="ECO:0000259" key="2">
    <source>
        <dbReference type="Pfam" id="PF01431"/>
    </source>
</evidence>
<sequence length="115" mass="12779">MKLVNGINTQGENVADNGGLKESFSAYRKLVKEKGEDRRLPGLSLTNNQLFFLGFAQMWCDRQTKQTAVINLANGVHSPGRFRIIGTLQNSPDFAEAFKCPLGSTMNPEKKCSVW</sequence>
<keyword evidence="4" id="KW-1185">Reference proteome</keyword>
<comment type="similarity">
    <text evidence="1">Belongs to the peptidase M13 family.</text>
</comment>
<dbReference type="PROSITE" id="PS51885">
    <property type="entry name" value="NEPRILYSIN"/>
    <property type="match status" value="1"/>
</dbReference>
<evidence type="ECO:0000313" key="3">
    <source>
        <dbReference type="EMBL" id="GFR65455.1"/>
    </source>
</evidence>
<dbReference type="GO" id="GO:0004222">
    <property type="term" value="F:metalloendopeptidase activity"/>
    <property type="evidence" value="ECO:0007669"/>
    <property type="project" value="InterPro"/>
</dbReference>
<protein>
    <submittedName>
        <fullName evidence="3">Endothelin-converting enzyme 1</fullName>
    </submittedName>
</protein>
<dbReference type="Pfam" id="PF01431">
    <property type="entry name" value="Peptidase_M13"/>
    <property type="match status" value="1"/>
</dbReference>
<proteinExistence type="inferred from homology"/>
<evidence type="ECO:0000313" key="4">
    <source>
        <dbReference type="Proteomes" id="UP000762676"/>
    </source>
</evidence>